<protein>
    <submittedName>
        <fullName evidence="1">Flagellar protein FlaG</fullName>
    </submittedName>
</protein>
<dbReference type="Pfam" id="PF03646">
    <property type="entry name" value="FlaG"/>
    <property type="match status" value="1"/>
</dbReference>
<keyword evidence="1" id="KW-0282">Flagellum</keyword>
<reference evidence="1 2" key="1">
    <citation type="submission" date="2023-08" db="EMBL/GenBank/DDBJ databases">
        <authorList>
            <person name="Park J.-S."/>
        </authorList>
    </citation>
    <scope>NUCLEOTIDE SEQUENCE [LARGE SCALE GENOMIC DNA]</scope>
    <source>
        <strain evidence="1 2">2205SS18-9</strain>
    </source>
</reference>
<proteinExistence type="predicted"/>
<dbReference type="SUPFAM" id="SSF160214">
    <property type="entry name" value="FlaG-like"/>
    <property type="match status" value="1"/>
</dbReference>
<dbReference type="PANTHER" id="PTHR37166">
    <property type="entry name" value="PROTEIN FLAG"/>
    <property type="match status" value="1"/>
</dbReference>
<name>A0ABT9J2R2_9BACL</name>
<keyword evidence="2" id="KW-1185">Reference proteome</keyword>
<gene>
    <name evidence="1" type="ORF">Q5Y73_17455</name>
</gene>
<accession>A0ABT9J2R2</accession>
<dbReference type="InterPro" id="IPR035924">
    <property type="entry name" value="FlaG-like_sf"/>
</dbReference>
<evidence type="ECO:0000313" key="2">
    <source>
        <dbReference type="Proteomes" id="UP001231941"/>
    </source>
</evidence>
<dbReference type="Proteomes" id="UP001231941">
    <property type="component" value="Unassembled WGS sequence"/>
</dbReference>
<sequence>MSMNISFDANSSQVTPLAKIEQRAVQSQTNVSPSLETDRLVQTVQELKRKEDKGELFSPSEKQLVKMVEQANNALALSSTSFEYIMHEKMNEMMVKVINKETGELIREVPPEKMLDLVARSLEMAGIIIDERR</sequence>
<comment type="caution">
    <text evidence="1">The sequence shown here is derived from an EMBL/GenBank/DDBJ whole genome shotgun (WGS) entry which is preliminary data.</text>
</comment>
<evidence type="ECO:0000313" key="1">
    <source>
        <dbReference type="EMBL" id="MDP5275888.1"/>
    </source>
</evidence>
<keyword evidence="1" id="KW-0966">Cell projection</keyword>
<dbReference type="InterPro" id="IPR005186">
    <property type="entry name" value="FlaG"/>
</dbReference>
<dbReference type="EMBL" id="JAVAMP010000010">
    <property type="protein sequence ID" value="MDP5275888.1"/>
    <property type="molecule type" value="Genomic_DNA"/>
</dbReference>
<dbReference type="Gene3D" id="3.30.160.170">
    <property type="entry name" value="FlaG-like"/>
    <property type="match status" value="1"/>
</dbReference>
<dbReference type="RefSeq" id="WP_305993194.1">
    <property type="nucleotide sequence ID" value="NZ_JAVAMP010000010.1"/>
</dbReference>
<keyword evidence="1" id="KW-0969">Cilium</keyword>
<organism evidence="1 2">
    <name type="scientific">Chengkuizengella axinellae</name>
    <dbReference type="NCBI Taxonomy" id="3064388"/>
    <lineage>
        <taxon>Bacteria</taxon>
        <taxon>Bacillati</taxon>
        <taxon>Bacillota</taxon>
        <taxon>Bacilli</taxon>
        <taxon>Bacillales</taxon>
        <taxon>Paenibacillaceae</taxon>
        <taxon>Chengkuizengella</taxon>
    </lineage>
</organism>
<dbReference type="PANTHER" id="PTHR37166:SF1">
    <property type="entry name" value="PROTEIN FLAG"/>
    <property type="match status" value="1"/>
</dbReference>